<name>A0A2C6KVH3_9APIC</name>
<feature type="non-terminal residue" evidence="1">
    <location>
        <position position="1"/>
    </location>
</feature>
<keyword evidence="2" id="KW-1185">Reference proteome</keyword>
<accession>A0A2C6KVH3</accession>
<evidence type="ECO:0000313" key="2">
    <source>
        <dbReference type="Proteomes" id="UP000221165"/>
    </source>
</evidence>
<protein>
    <submittedName>
        <fullName evidence="1">Uncharacterized protein</fullName>
    </submittedName>
</protein>
<dbReference type="AlphaFoldDB" id="A0A2C6KVH3"/>
<gene>
    <name evidence="1" type="ORF">CSUI_006152</name>
</gene>
<dbReference type="VEuPathDB" id="ToxoDB:CSUI_006152"/>
<sequence>AVSEGGGCSPSWWLATATHHFLGLDDEGVNAGVKMKQKKCSSTQPRTSDGHTMQVCPRHCFFPFLGPTHQAPPVGPCSGY</sequence>
<proteinExistence type="predicted"/>
<dbReference type="Proteomes" id="UP000221165">
    <property type="component" value="Unassembled WGS sequence"/>
</dbReference>
<evidence type="ECO:0000313" key="1">
    <source>
        <dbReference type="EMBL" id="PHJ20016.1"/>
    </source>
</evidence>
<dbReference type="EMBL" id="MIGC01003072">
    <property type="protein sequence ID" value="PHJ20016.1"/>
    <property type="molecule type" value="Genomic_DNA"/>
</dbReference>
<reference evidence="1 2" key="1">
    <citation type="journal article" date="2017" name="Int. J. Parasitol.">
        <title>The genome of the protozoan parasite Cystoisospora suis and a reverse vaccinology approach to identify vaccine candidates.</title>
        <authorList>
            <person name="Palmieri N."/>
            <person name="Shrestha A."/>
            <person name="Ruttkowski B."/>
            <person name="Beck T."/>
            <person name="Vogl C."/>
            <person name="Tomley F."/>
            <person name="Blake D.P."/>
            <person name="Joachim A."/>
        </authorList>
    </citation>
    <scope>NUCLEOTIDE SEQUENCE [LARGE SCALE GENOMIC DNA]</scope>
    <source>
        <strain evidence="1 2">Wien I</strain>
    </source>
</reference>
<dbReference type="GeneID" id="94429528"/>
<organism evidence="1 2">
    <name type="scientific">Cystoisospora suis</name>
    <dbReference type="NCBI Taxonomy" id="483139"/>
    <lineage>
        <taxon>Eukaryota</taxon>
        <taxon>Sar</taxon>
        <taxon>Alveolata</taxon>
        <taxon>Apicomplexa</taxon>
        <taxon>Conoidasida</taxon>
        <taxon>Coccidia</taxon>
        <taxon>Eucoccidiorida</taxon>
        <taxon>Eimeriorina</taxon>
        <taxon>Sarcocystidae</taxon>
        <taxon>Cystoisospora</taxon>
    </lineage>
</organism>
<dbReference type="RefSeq" id="XP_067921707.1">
    <property type="nucleotide sequence ID" value="XM_068066317.1"/>
</dbReference>
<comment type="caution">
    <text evidence="1">The sequence shown here is derived from an EMBL/GenBank/DDBJ whole genome shotgun (WGS) entry which is preliminary data.</text>
</comment>